<dbReference type="Proteomes" id="UP000247973">
    <property type="component" value="Unassembled WGS sequence"/>
</dbReference>
<evidence type="ECO:0000313" key="1">
    <source>
        <dbReference type="EMBL" id="PXV64401.1"/>
    </source>
</evidence>
<dbReference type="EMBL" id="QICL01000010">
    <property type="protein sequence ID" value="PXV64401.1"/>
    <property type="molecule type" value="Genomic_DNA"/>
</dbReference>
<comment type="caution">
    <text evidence="1">The sequence shown here is derived from an EMBL/GenBank/DDBJ whole genome shotgun (WGS) entry which is preliminary data.</text>
</comment>
<dbReference type="RefSeq" id="WP_110310523.1">
    <property type="nucleotide sequence ID" value="NZ_QICL01000010.1"/>
</dbReference>
<protein>
    <submittedName>
        <fullName evidence="1">Uncharacterized protein</fullName>
    </submittedName>
</protein>
<proteinExistence type="predicted"/>
<gene>
    <name evidence="1" type="ORF">CLV62_11044</name>
</gene>
<dbReference type="OrthoDB" id="1046333at2"/>
<reference evidence="1 2" key="1">
    <citation type="submission" date="2018-03" db="EMBL/GenBank/DDBJ databases">
        <title>Genomic Encyclopedia of Archaeal and Bacterial Type Strains, Phase II (KMG-II): from individual species to whole genera.</title>
        <authorList>
            <person name="Goeker M."/>
        </authorList>
    </citation>
    <scope>NUCLEOTIDE SEQUENCE [LARGE SCALE GENOMIC DNA]</scope>
    <source>
        <strain evidence="1 2">DSM 100214</strain>
    </source>
</reference>
<evidence type="ECO:0000313" key="2">
    <source>
        <dbReference type="Proteomes" id="UP000247973"/>
    </source>
</evidence>
<keyword evidence="2" id="KW-1185">Reference proteome</keyword>
<dbReference type="AlphaFoldDB" id="A0A2V3PRF6"/>
<accession>A0A2V3PRF6</accession>
<sequence length="212" mass="24839">MKFRFLLLFILIPILVKAQGYSYYDHLTPGNDIYSISDRQFDYYSNIRTILFNGLSDRPEIRFIVMPSFTPKNVLDIQKDNKDGNFYLIYPICEKMIDSNKNNEEVKVKEYKTEIDSASVQLIKSLFLKAIKQTKYPENEIDGRDGINYHFFAWDYGLKTGMIWSPQTPKMRQLVEIGKTLINLAKSDSSKITFDKNFVETINKLNNQLELE</sequence>
<name>A0A2V3PRF6_9BACT</name>
<organism evidence="1 2">
    <name type="scientific">Dysgonomonas alginatilytica</name>
    <dbReference type="NCBI Taxonomy" id="1605892"/>
    <lineage>
        <taxon>Bacteria</taxon>
        <taxon>Pseudomonadati</taxon>
        <taxon>Bacteroidota</taxon>
        <taxon>Bacteroidia</taxon>
        <taxon>Bacteroidales</taxon>
        <taxon>Dysgonomonadaceae</taxon>
        <taxon>Dysgonomonas</taxon>
    </lineage>
</organism>